<name>A0A067JFL8_JATCU</name>
<dbReference type="EMBL" id="KK915426">
    <property type="protein sequence ID" value="KDP22632.1"/>
    <property type="molecule type" value="Genomic_DNA"/>
</dbReference>
<keyword evidence="4" id="KW-1185">Reference proteome</keyword>
<keyword evidence="2" id="KW-1133">Transmembrane helix</keyword>
<dbReference type="AlphaFoldDB" id="A0A067JFL8"/>
<reference evidence="3 4" key="1">
    <citation type="journal article" date="2014" name="PLoS ONE">
        <title>Global Analysis of Gene Expression Profiles in Physic Nut (Jatropha curcas L.) Seedlings Exposed to Salt Stress.</title>
        <authorList>
            <person name="Zhang L."/>
            <person name="Zhang C."/>
            <person name="Wu P."/>
            <person name="Chen Y."/>
            <person name="Li M."/>
            <person name="Jiang H."/>
            <person name="Wu G."/>
        </authorList>
    </citation>
    <scope>NUCLEOTIDE SEQUENCE [LARGE SCALE GENOMIC DNA]</scope>
    <source>
        <strain evidence="4">cv. GZQX0401</strain>
        <tissue evidence="3">Young leaves</tissue>
    </source>
</reference>
<proteinExistence type="predicted"/>
<evidence type="ECO:0000313" key="4">
    <source>
        <dbReference type="Proteomes" id="UP000027138"/>
    </source>
</evidence>
<sequence>MWDLPKVSHTPPLRDSASSLPEERGSALIPIVIALPLVSIVRFGALRIAVPHTVLSPQAGFATHPKGAYQVEEPPLLCIGPAPRT</sequence>
<protein>
    <submittedName>
        <fullName evidence="3">Uncharacterized protein</fullName>
    </submittedName>
</protein>
<dbReference type="Proteomes" id="UP000027138">
    <property type="component" value="Unassembled WGS sequence"/>
</dbReference>
<feature type="transmembrane region" description="Helical" evidence="2">
    <location>
        <begin position="27"/>
        <end position="45"/>
    </location>
</feature>
<keyword evidence="2" id="KW-0472">Membrane</keyword>
<evidence type="ECO:0000256" key="2">
    <source>
        <dbReference type="SAM" id="Phobius"/>
    </source>
</evidence>
<keyword evidence="2" id="KW-0812">Transmembrane</keyword>
<feature type="region of interest" description="Disordered" evidence="1">
    <location>
        <begin position="1"/>
        <end position="22"/>
    </location>
</feature>
<evidence type="ECO:0000313" key="3">
    <source>
        <dbReference type="EMBL" id="KDP22632.1"/>
    </source>
</evidence>
<gene>
    <name evidence="3" type="ORF">JCGZ_02829</name>
</gene>
<organism evidence="3 4">
    <name type="scientific">Jatropha curcas</name>
    <name type="common">Barbados nut</name>
    <dbReference type="NCBI Taxonomy" id="180498"/>
    <lineage>
        <taxon>Eukaryota</taxon>
        <taxon>Viridiplantae</taxon>
        <taxon>Streptophyta</taxon>
        <taxon>Embryophyta</taxon>
        <taxon>Tracheophyta</taxon>
        <taxon>Spermatophyta</taxon>
        <taxon>Magnoliopsida</taxon>
        <taxon>eudicotyledons</taxon>
        <taxon>Gunneridae</taxon>
        <taxon>Pentapetalae</taxon>
        <taxon>rosids</taxon>
        <taxon>fabids</taxon>
        <taxon>Malpighiales</taxon>
        <taxon>Euphorbiaceae</taxon>
        <taxon>Crotonoideae</taxon>
        <taxon>Jatropheae</taxon>
        <taxon>Jatropha</taxon>
    </lineage>
</organism>
<evidence type="ECO:0000256" key="1">
    <source>
        <dbReference type="SAM" id="MobiDB-lite"/>
    </source>
</evidence>
<accession>A0A067JFL8</accession>